<dbReference type="Proteomes" id="UP000479710">
    <property type="component" value="Unassembled WGS sequence"/>
</dbReference>
<name>A0A6G1BUF0_9ORYZ</name>
<accession>A0A6G1BUF0</accession>
<reference evidence="1 2" key="1">
    <citation type="submission" date="2019-11" db="EMBL/GenBank/DDBJ databases">
        <title>Whole genome sequence of Oryza granulata.</title>
        <authorList>
            <person name="Li W."/>
        </authorList>
    </citation>
    <scope>NUCLEOTIDE SEQUENCE [LARGE SCALE GENOMIC DNA]</scope>
    <source>
        <strain evidence="2">cv. Menghai</strain>
        <tissue evidence="1">Leaf</tissue>
    </source>
</reference>
<keyword evidence="2" id="KW-1185">Reference proteome</keyword>
<evidence type="ECO:0000313" key="2">
    <source>
        <dbReference type="Proteomes" id="UP000479710"/>
    </source>
</evidence>
<sequence>MAERDVAHRRPAFPPGCLPWKELLHGCSRGCGRRPTALPREDEAPRARGGRHYGLLRSGEAYHQRCFESWRAETTMRSQVCPGCYDLDRMPPLLRSPPQNTLMYEHQSL</sequence>
<dbReference type="EMBL" id="SPHZ02000011">
    <property type="protein sequence ID" value="KAF0891728.1"/>
    <property type="molecule type" value="Genomic_DNA"/>
</dbReference>
<proteinExistence type="predicted"/>
<gene>
    <name evidence="1" type="ORF">E2562_010936</name>
</gene>
<comment type="caution">
    <text evidence="1">The sequence shown here is derived from an EMBL/GenBank/DDBJ whole genome shotgun (WGS) entry which is preliminary data.</text>
</comment>
<protein>
    <submittedName>
        <fullName evidence="1">Uncharacterized protein</fullName>
    </submittedName>
</protein>
<dbReference type="AlphaFoldDB" id="A0A6G1BUF0"/>
<evidence type="ECO:0000313" key="1">
    <source>
        <dbReference type="EMBL" id="KAF0891728.1"/>
    </source>
</evidence>
<organism evidence="1 2">
    <name type="scientific">Oryza meyeriana var. granulata</name>
    <dbReference type="NCBI Taxonomy" id="110450"/>
    <lineage>
        <taxon>Eukaryota</taxon>
        <taxon>Viridiplantae</taxon>
        <taxon>Streptophyta</taxon>
        <taxon>Embryophyta</taxon>
        <taxon>Tracheophyta</taxon>
        <taxon>Spermatophyta</taxon>
        <taxon>Magnoliopsida</taxon>
        <taxon>Liliopsida</taxon>
        <taxon>Poales</taxon>
        <taxon>Poaceae</taxon>
        <taxon>BOP clade</taxon>
        <taxon>Oryzoideae</taxon>
        <taxon>Oryzeae</taxon>
        <taxon>Oryzinae</taxon>
        <taxon>Oryza</taxon>
        <taxon>Oryza meyeriana</taxon>
    </lineage>
</organism>